<sequence>MKHTRDLLAVSATAVMASLALSGCGDNGSGGGDGGSYQVGISQYVAHPSLDATREGFKEALEEAGLEVDYDEQNAAGDQSTVNSISGNFANNSDLDLIVAVATPSAIGVASAITDRPILFGAVTDPVDANLVEDWEAPGGNVTGVSDLNPVEDQFQMIRDVMPDATTTGIPYSSAESNSEVQVRLVRQAAEELDFEIEESTATNSSEVQQAVNTFSDVDAIWVPTDNVIVSTLETVIGYGEDHQIPVFAGEPDSVERGAVGTFGIDYHAQGQQLGEMAVEILENGADPAEMAVIRAEPDTMEMTVNPGAAERMGLEFPQETLDEAVTVGDDTE</sequence>
<dbReference type="EMBL" id="CP122566">
    <property type="protein sequence ID" value="WGH92049.1"/>
    <property type="molecule type" value="Genomic_DNA"/>
</dbReference>
<dbReference type="CDD" id="cd06325">
    <property type="entry name" value="PBP1_ABC_unchar_transporter"/>
    <property type="match status" value="1"/>
</dbReference>
<name>A0AAJ6ALJ9_9MICC</name>
<reference evidence="1 2" key="1">
    <citation type="submission" date="2023-03" db="EMBL/GenBank/DDBJ databases">
        <title>Complete genome sequences of several Auritidibacter ignavus strains isolated from ear infections.</title>
        <authorList>
            <person name="Baehr T."/>
            <person name="Baumhoegger A.M."/>
        </authorList>
    </citation>
    <scope>NUCLEOTIDE SEQUENCE [LARGE SCALE GENOMIC DNA]</scope>
    <source>
        <strain evidence="1 2">BABAE-6</strain>
    </source>
</reference>
<dbReference type="PANTHER" id="PTHR35271:SF1">
    <property type="entry name" value="ABC TRANSPORTER, SUBSTRATE-BINDING LIPOPROTEIN"/>
    <property type="match status" value="1"/>
</dbReference>
<dbReference type="Pfam" id="PF04392">
    <property type="entry name" value="ABC_sub_bind"/>
    <property type="match status" value="1"/>
</dbReference>
<dbReference type="AlphaFoldDB" id="A0AAJ6ALJ9"/>
<protein>
    <submittedName>
        <fullName evidence="1">ABC transporter substrate-binding protein</fullName>
    </submittedName>
</protein>
<dbReference type="RefSeq" id="WP_279674312.1">
    <property type="nucleotide sequence ID" value="NZ_CP122566.1"/>
</dbReference>
<organism evidence="1 2">
    <name type="scientific">Auritidibacter ignavus</name>
    <dbReference type="NCBI Taxonomy" id="678932"/>
    <lineage>
        <taxon>Bacteria</taxon>
        <taxon>Bacillati</taxon>
        <taxon>Actinomycetota</taxon>
        <taxon>Actinomycetes</taxon>
        <taxon>Micrococcales</taxon>
        <taxon>Micrococcaceae</taxon>
        <taxon>Auritidibacter</taxon>
    </lineage>
</organism>
<evidence type="ECO:0000313" key="2">
    <source>
        <dbReference type="Proteomes" id="UP001224674"/>
    </source>
</evidence>
<accession>A0AAJ6ALJ9</accession>
<dbReference type="Proteomes" id="UP001224674">
    <property type="component" value="Chromosome"/>
</dbReference>
<gene>
    <name evidence="1" type="ORF">QDX21_06790</name>
</gene>
<proteinExistence type="predicted"/>
<dbReference type="InterPro" id="IPR007487">
    <property type="entry name" value="ABC_transpt-TYRBP-like"/>
</dbReference>
<dbReference type="SUPFAM" id="SSF53822">
    <property type="entry name" value="Periplasmic binding protein-like I"/>
    <property type="match status" value="1"/>
</dbReference>
<dbReference type="InterPro" id="IPR028082">
    <property type="entry name" value="Peripla_BP_I"/>
</dbReference>
<dbReference type="PROSITE" id="PS51257">
    <property type="entry name" value="PROKAR_LIPOPROTEIN"/>
    <property type="match status" value="1"/>
</dbReference>
<dbReference type="Gene3D" id="3.40.50.2300">
    <property type="match status" value="2"/>
</dbReference>
<dbReference type="PANTHER" id="PTHR35271">
    <property type="entry name" value="ABC TRANSPORTER, SUBSTRATE-BINDING LIPOPROTEIN-RELATED"/>
    <property type="match status" value="1"/>
</dbReference>
<evidence type="ECO:0000313" key="1">
    <source>
        <dbReference type="EMBL" id="WGH92049.1"/>
    </source>
</evidence>
<keyword evidence="2" id="KW-1185">Reference proteome</keyword>